<feature type="region of interest" description="Disordered" evidence="2">
    <location>
        <begin position="32"/>
        <end position="100"/>
    </location>
</feature>
<organism evidence="3 4">
    <name type="scientific">[Candida] subhashii</name>
    <dbReference type="NCBI Taxonomy" id="561895"/>
    <lineage>
        <taxon>Eukaryota</taxon>
        <taxon>Fungi</taxon>
        <taxon>Dikarya</taxon>
        <taxon>Ascomycota</taxon>
        <taxon>Saccharomycotina</taxon>
        <taxon>Pichiomycetes</taxon>
        <taxon>Debaryomycetaceae</taxon>
        <taxon>Spathaspora</taxon>
    </lineage>
</organism>
<protein>
    <submittedName>
        <fullName evidence="3">Uncharacterized protein</fullName>
    </submittedName>
</protein>
<evidence type="ECO:0000256" key="2">
    <source>
        <dbReference type="SAM" id="MobiDB-lite"/>
    </source>
</evidence>
<gene>
    <name evidence="3" type="ORF">J8A68_001662</name>
</gene>
<evidence type="ECO:0000313" key="3">
    <source>
        <dbReference type="EMBL" id="KAG7664780.1"/>
    </source>
</evidence>
<dbReference type="RefSeq" id="XP_049265012.1">
    <property type="nucleotide sequence ID" value="XM_049405338.1"/>
</dbReference>
<proteinExistence type="predicted"/>
<evidence type="ECO:0000256" key="1">
    <source>
        <dbReference type="SAM" id="Coils"/>
    </source>
</evidence>
<dbReference type="Proteomes" id="UP000694255">
    <property type="component" value="Unassembled WGS sequence"/>
</dbReference>
<dbReference type="OrthoDB" id="4082095at2759"/>
<evidence type="ECO:0000313" key="4">
    <source>
        <dbReference type="Proteomes" id="UP000694255"/>
    </source>
</evidence>
<dbReference type="EMBL" id="JAGSYN010000064">
    <property type="protein sequence ID" value="KAG7664780.1"/>
    <property type="molecule type" value="Genomic_DNA"/>
</dbReference>
<dbReference type="AlphaFoldDB" id="A0A8J5R1Q9"/>
<name>A0A8J5R1Q9_9ASCO</name>
<reference evidence="3 4" key="1">
    <citation type="journal article" date="2021" name="DNA Res.">
        <title>Genome analysis of Candida subhashii reveals its hybrid nature and dual mitochondrial genome conformations.</title>
        <authorList>
            <person name="Mixao V."/>
            <person name="Hegedusova E."/>
            <person name="Saus E."/>
            <person name="Pryszcz L.P."/>
            <person name="Cillingova A."/>
            <person name="Nosek J."/>
            <person name="Gabaldon T."/>
        </authorList>
    </citation>
    <scope>NUCLEOTIDE SEQUENCE [LARGE SCALE GENOMIC DNA]</scope>
    <source>
        <strain evidence="3 4">CBS 10753</strain>
    </source>
</reference>
<comment type="caution">
    <text evidence="3">The sequence shown here is derived from an EMBL/GenBank/DDBJ whole genome shotgun (WGS) entry which is preliminary data.</text>
</comment>
<feature type="compositionally biased region" description="Basic residues" evidence="2">
    <location>
        <begin position="71"/>
        <end position="86"/>
    </location>
</feature>
<keyword evidence="4" id="KW-1185">Reference proteome</keyword>
<dbReference type="GeneID" id="73468463"/>
<sequence length="610" mass="70943">MAGISTDSDPISSDDELDIDDIPFTILNMISGNRAKYQKPSPTPVSTTIPTKGTREPLSQQRTIPPSSFYSHHKKPNNASIRKPRSVHSSFFTDSDSDSDSGDDFNITLPKVFQFNAEKNEKIFSKEQELRQVIQQETENLKQEVDNINSQKNTLVAELNSDGTQEWTKKPIDLKIEDDQKLIDSLMRQNYKRSDGFGISRHFFFLNDIKSIEFGEEDSGRFPLTQALLGMIMRDKKSGWEFVHKKTIIKRFVFSVLESVQNHDQLMHINELISMNRDTTVEMLSNEELISSNEELLSIVKKCGGTVEFISSESVPIKMDQFNNCLKLGLFRLAIVLNFYLCCWNDPINNEFLKCFIFIISDFNVNKREYSGLKYFIKSVFTNIINSLYPDQHIEFVKTFTMILNNIRTNIFGESEILKIKKMDYELKFNVLRLLNNVFSTTIQSNVLSIIEKLNYYSVLGSDFDISQPIQPDTFDNMIQKITSGLILENMFTELEKGNYEMANQIYQSYYEIKHLPYLLIHPFNFQTTREENSRHLNRIKSLIEDLRKNILMNIKQVGSVNLDESKFNRQELVKFITDNYHDLNYMCTKLDKELDLVKSDIFYKTNDDE</sequence>
<feature type="compositionally biased region" description="Polar residues" evidence="2">
    <location>
        <begin position="57"/>
        <end position="70"/>
    </location>
</feature>
<feature type="coiled-coil region" evidence="1">
    <location>
        <begin position="124"/>
        <end position="158"/>
    </location>
</feature>
<accession>A0A8J5R1Q9</accession>
<keyword evidence="1" id="KW-0175">Coiled coil</keyword>